<feature type="compositionally biased region" description="Acidic residues" evidence="7">
    <location>
        <begin position="26"/>
        <end position="37"/>
    </location>
</feature>
<comment type="caution">
    <text evidence="6">Lacks conserved residue(s) required for the propagation of feature annotation.</text>
</comment>
<comment type="subcellular location">
    <subcellularLocation>
        <location evidence="1 6">Endoplasmic reticulum membrane</location>
        <topology evidence="1 6">Multi-pass membrane protein</topology>
    </subcellularLocation>
</comment>
<accession>A0A085LUM6</accession>
<dbReference type="InterPro" id="IPR003388">
    <property type="entry name" value="Reticulon"/>
</dbReference>
<evidence type="ECO:0000313" key="9">
    <source>
        <dbReference type="EMBL" id="KFD48672.1"/>
    </source>
</evidence>
<name>A0A085LUM6_9BILA</name>
<keyword evidence="3 6" id="KW-0256">Endoplasmic reticulum</keyword>
<evidence type="ECO:0000259" key="8">
    <source>
        <dbReference type="PROSITE" id="PS50845"/>
    </source>
</evidence>
<dbReference type="AlphaFoldDB" id="A0A085LUM6"/>
<evidence type="ECO:0000313" key="10">
    <source>
        <dbReference type="Proteomes" id="UP000030764"/>
    </source>
</evidence>
<keyword evidence="10" id="KW-1185">Reference proteome</keyword>
<dbReference type="Proteomes" id="UP000030764">
    <property type="component" value="Unassembled WGS sequence"/>
</dbReference>
<evidence type="ECO:0000256" key="4">
    <source>
        <dbReference type="ARBA" id="ARBA00022989"/>
    </source>
</evidence>
<sequence>MSDETETTYFIQPVPRLNGEERQDDSNDESNTEDESSIDSTMDTKVKTKYFDDIMEKYTEPQEQIFQIHELKQQQTKMMEPHLSPTNYNTATTKNLEDEKEEDIIDEHTNPSESIVELIDEQSSVTTENAHVEYKCASEEHVGEDSYSDWLYTKFVSMDMDEFGPYISRECIDSRLKALAYWEHPCRTAIAAVLAIMTLLLVKWKSVAYAIGIVVTLIFIKMLYLRLKLAFHDEENRKVQIRNMAESAPRTLRILEQVDAIEEEAVTFLGEIHDALVGGNWRYIAKVFSLSFLLAIIATIFDGVSQAAIGLTALLTIPYVMKKRKQSSIMTKEESQLSEMDLPNC</sequence>
<keyword evidence="2 6" id="KW-0812">Transmembrane</keyword>
<evidence type="ECO:0000256" key="7">
    <source>
        <dbReference type="SAM" id="MobiDB-lite"/>
    </source>
</evidence>
<evidence type="ECO:0000256" key="3">
    <source>
        <dbReference type="ARBA" id="ARBA00022824"/>
    </source>
</evidence>
<reference evidence="9 10" key="1">
    <citation type="journal article" date="2014" name="Nat. Genet.">
        <title>Genome and transcriptome of the porcine whipworm Trichuris suis.</title>
        <authorList>
            <person name="Jex A.R."/>
            <person name="Nejsum P."/>
            <person name="Schwarz E.M."/>
            <person name="Hu L."/>
            <person name="Young N.D."/>
            <person name="Hall R.S."/>
            <person name="Korhonen P.K."/>
            <person name="Liao S."/>
            <person name="Thamsborg S."/>
            <person name="Xia J."/>
            <person name="Xu P."/>
            <person name="Wang S."/>
            <person name="Scheerlinck J.P."/>
            <person name="Hofmann A."/>
            <person name="Sternberg P.W."/>
            <person name="Wang J."/>
            <person name="Gasser R.B."/>
        </authorList>
    </citation>
    <scope>NUCLEOTIDE SEQUENCE [LARGE SCALE GENOMIC DNA]</scope>
    <source>
        <strain evidence="9">DCEP-RM93M</strain>
    </source>
</reference>
<gene>
    <name evidence="9" type="ORF">M513_10456</name>
</gene>
<evidence type="ECO:0000256" key="1">
    <source>
        <dbReference type="ARBA" id="ARBA00004477"/>
    </source>
</evidence>
<evidence type="ECO:0000256" key="5">
    <source>
        <dbReference type="ARBA" id="ARBA00023136"/>
    </source>
</evidence>
<evidence type="ECO:0000256" key="6">
    <source>
        <dbReference type="RuleBase" id="RU363132"/>
    </source>
</evidence>
<keyword evidence="5 6" id="KW-0472">Membrane</keyword>
<dbReference type="Pfam" id="PF02453">
    <property type="entry name" value="Reticulon"/>
    <property type="match status" value="1"/>
</dbReference>
<dbReference type="EMBL" id="KL363287">
    <property type="protein sequence ID" value="KFD48672.1"/>
    <property type="molecule type" value="Genomic_DNA"/>
</dbReference>
<dbReference type="PROSITE" id="PS50845">
    <property type="entry name" value="RETICULON"/>
    <property type="match status" value="1"/>
</dbReference>
<evidence type="ECO:0000256" key="2">
    <source>
        <dbReference type="ARBA" id="ARBA00022692"/>
    </source>
</evidence>
<proteinExistence type="predicted"/>
<feature type="transmembrane region" description="Helical" evidence="6">
    <location>
        <begin position="208"/>
        <end position="227"/>
    </location>
</feature>
<feature type="region of interest" description="Disordered" evidence="7">
    <location>
        <begin position="1"/>
        <end position="44"/>
    </location>
</feature>
<feature type="domain" description="Reticulon" evidence="8">
    <location>
        <begin position="176"/>
        <end position="325"/>
    </location>
</feature>
<dbReference type="GO" id="GO:0005789">
    <property type="term" value="C:endoplasmic reticulum membrane"/>
    <property type="evidence" value="ECO:0007669"/>
    <property type="project" value="UniProtKB-SubCell"/>
</dbReference>
<organism evidence="9 10">
    <name type="scientific">Trichuris suis</name>
    <name type="common">pig whipworm</name>
    <dbReference type="NCBI Taxonomy" id="68888"/>
    <lineage>
        <taxon>Eukaryota</taxon>
        <taxon>Metazoa</taxon>
        <taxon>Ecdysozoa</taxon>
        <taxon>Nematoda</taxon>
        <taxon>Enoplea</taxon>
        <taxon>Dorylaimia</taxon>
        <taxon>Trichinellida</taxon>
        <taxon>Trichuridae</taxon>
        <taxon>Trichuris</taxon>
    </lineage>
</organism>
<keyword evidence="4 6" id="KW-1133">Transmembrane helix</keyword>
<protein>
    <recommendedName>
        <fullName evidence="6">Reticulon-like protein</fullName>
    </recommendedName>
</protein>